<gene>
    <name evidence="2" type="ORF">PR048_002248</name>
</gene>
<dbReference type="Proteomes" id="UP001159363">
    <property type="component" value="Chromosome 1"/>
</dbReference>
<dbReference type="EMBL" id="JARBHB010000001">
    <property type="protein sequence ID" value="KAJ8896902.1"/>
    <property type="molecule type" value="Genomic_DNA"/>
</dbReference>
<evidence type="ECO:0000256" key="1">
    <source>
        <dbReference type="SAM" id="MobiDB-lite"/>
    </source>
</evidence>
<comment type="caution">
    <text evidence="2">The sequence shown here is derived from an EMBL/GenBank/DDBJ whole genome shotgun (WGS) entry which is preliminary data.</text>
</comment>
<evidence type="ECO:0000313" key="2">
    <source>
        <dbReference type="EMBL" id="KAJ8896902.1"/>
    </source>
</evidence>
<keyword evidence="3" id="KW-1185">Reference proteome</keyword>
<feature type="region of interest" description="Disordered" evidence="1">
    <location>
        <begin position="71"/>
        <end position="120"/>
    </location>
</feature>
<accession>A0ABQ9IKD5</accession>
<evidence type="ECO:0000313" key="3">
    <source>
        <dbReference type="Proteomes" id="UP001159363"/>
    </source>
</evidence>
<name>A0ABQ9IKD5_9NEOP</name>
<reference evidence="2 3" key="1">
    <citation type="submission" date="2023-02" db="EMBL/GenBank/DDBJ databases">
        <title>LHISI_Scaffold_Assembly.</title>
        <authorList>
            <person name="Stuart O.P."/>
            <person name="Cleave R."/>
            <person name="Magrath M.J.L."/>
            <person name="Mikheyev A.S."/>
        </authorList>
    </citation>
    <scope>NUCLEOTIDE SEQUENCE [LARGE SCALE GENOMIC DNA]</scope>
    <source>
        <strain evidence="2">Daus_M_001</strain>
        <tissue evidence="2">Leg muscle</tissue>
    </source>
</reference>
<proteinExistence type="predicted"/>
<organism evidence="2 3">
    <name type="scientific">Dryococelus australis</name>
    <dbReference type="NCBI Taxonomy" id="614101"/>
    <lineage>
        <taxon>Eukaryota</taxon>
        <taxon>Metazoa</taxon>
        <taxon>Ecdysozoa</taxon>
        <taxon>Arthropoda</taxon>
        <taxon>Hexapoda</taxon>
        <taxon>Insecta</taxon>
        <taxon>Pterygota</taxon>
        <taxon>Neoptera</taxon>
        <taxon>Polyneoptera</taxon>
        <taxon>Phasmatodea</taxon>
        <taxon>Verophasmatodea</taxon>
        <taxon>Anareolatae</taxon>
        <taxon>Phasmatidae</taxon>
        <taxon>Eurycanthinae</taxon>
        <taxon>Dryococelus</taxon>
    </lineage>
</organism>
<feature type="compositionally biased region" description="Polar residues" evidence="1">
    <location>
        <begin position="92"/>
        <end position="120"/>
    </location>
</feature>
<protein>
    <submittedName>
        <fullName evidence="2">Uncharacterized protein</fullName>
    </submittedName>
</protein>
<sequence length="326" mass="35879">MSVHAASEPPTLYRSATPNCTIPPTPFIQYYNYQPAPNPPPNPLTTRDIANPVKLQTLSYQANTAQFPHNIANKPHYNRVPDPTPPSRPFHGTQNSHYQSKTFPSGAVTQSADASPNSSEAYLQRLSQAQCFPPRANQDTVATPSAPHTPECNIATSQRFPTAQPAFNSPHSLTSDTCALCLYVGNKNRQCLLFPNQNLAFSTDVGDRFRQFKNTFQLTLCTISVTHSIPTPTVVRADCFRNKDAGGCNDECLLGDMVTEARASEIKMDLDTDKLIATCPYRISPKVHDLLLQIKYMVHAGIMQEADSLYSAPGLDISKKSGTFDF</sequence>